<dbReference type="PANTHER" id="PTHR10110:SF86">
    <property type="entry name" value="SODIUM_HYDROGEN EXCHANGER 7"/>
    <property type="match status" value="1"/>
</dbReference>
<evidence type="ECO:0000256" key="4">
    <source>
        <dbReference type="ARBA" id="ARBA00022692"/>
    </source>
</evidence>
<dbReference type="GO" id="GO:0005886">
    <property type="term" value="C:plasma membrane"/>
    <property type="evidence" value="ECO:0007669"/>
    <property type="project" value="UniProtKB-SubCell"/>
</dbReference>
<evidence type="ECO:0000256" key="3">
    <source>
        <dbReference type="ARBA" id="ARBA00022475"/>
    </source>
</evidence>
<evidence type="ECO:0000256" key="2">
    <source>
        <dbReference type="ARBA" id="ARBA00022448"/>
    </source>
</evidence>
<feature type="transmembrane region" description="Helical" evidence="10">
    <location>
        <begin position="27"/>
        <end position="43"/>
    </location>
</feature>
<dbReference type="InterPro" id="IPR006153">
    <property type="entry name" value="Cation/H_exchanger_TM"/>
</dbReference>
<dbReference type="Proteomes" id="UP000198741">
    <property type="component" value="Chromosome I"/>
</dbReference>
<dbReference type="GO" id="GO:0015385">
    <property type="term" value="F:sodium:proton antiporter activity"/>
    <property type="evidence" value="ECO:0007669"/>
    <property type="project" value="InterPro"/>
</dbReference>
<dbReference type="EMBL" id="LT629710">
    <property type="protein sequence ID" value="SDP39213.1"/>
    <property type="molecule type" value="Genomic_DNA"/>
</dbReference>
<dbReference type="GO" id="GO:0098719">
    <property type="term" value="P:sodium ion import across plasma membrane"/>
    <property type="evidence" value="ECO:0007669"/>
    <property type="project" value="TreeGrafter"/>
</dbReference>
<feature type="transmembrane region" description="Helical" evidence="10">
    <location>
        <begin position="348"/>
        <end position="371"/>
    </location>
</feature>
<comment type="caution">
    <text evidence="10">Lacks conserved residue(s) required for the propagation of feature annotation.</text>
</comment>
<dbReference type="Pfam" id="PF00999">
    <property type="entry name" value="Na_H_Exchanger"/>
    <property type="match status" value="1"/>
</dbReference>
<reference evidence="12 13" key="1">
    <citation type="submission" date="2016-10" db="EMBL/GenBank/DDBJ databases">
        <authorList>
            <person name="de Groot N.N."/>
        </authorList>
    </citation>
    <scope>NUCLEOTIDE SEQUENCE [LARGE SCALE GENOMIC DNA]</scope>
    <source>
        <strain evidence="13">P4-7,KCTC 19426,CECT 7604</strain>
    </source>
</reference>
<organism evidence="12 13">
    <name type="scientific">Nakamurella panacisegetis</name>
    <dbReference type="NCBI Taxonomy" id="1090615"/>
    <lineage>
        <taxon>Bacteria</taxon>
        <taxon>Bacillati</taxon>
        <taxon>Actinomycetota</taxon>
        <taxon>Actinomycetes</taxon>
        <taxon>Nakamurellales</taxon>
        <taxon>Nakamurellaceae</taxon>
        <taxon>Nakamurella</taxon>
    </lineage>
</organism>
<evidence type="ECO:0000313" key="12">
    <source>
        <dbReference type="EMBL" id="SDP39213.1"/>
    </source>
</evidence>
<keyword evidence="4 10" id="KW-0812">Transmembrane</keyword>
<protein>
    <submittedName>
        <fullName evidence="12">Sodium/proton antiporter, CPA1 family</fullName>
    </submittedName>
</protein>
<evidence type="ECO:0000259" key="11">
    <source>
        <dbReference type="Pfam" id="PF00999"/>
    </source>
</evidence>
<accession>A0A1H0SBS7</accession>
<feature type="transmembrane region" description="Helical" evidence="10">
    <location>
        <begin position="223"/>
        <end position="247"/>
    </location>
</feature>
<feature type="transmembrane region" description="Helical" evidence="10">
    <location>
        <begin position="383"/>
        <end position="404"/>
    </location>
</feature>
<proteinExistence type="inferred from homology"/>
<evidence type="ECO:0000256" key="5">
    <source>
        <dbReference type="ARBA" id="ARBA00022989"/>
    </source>
</evidence>
<keyword evidence="6 10" id="KW-0915">Sodium</keyword>
<dbReference type="AlphaFoldDB" id="A0A1H0SBS7"/>
<dbReference type="STRING" id="1090615.SAMN04515671_4018"/>
<name>A0A1H0SBS7_9ACTN</name>
<feature type="transmembrane region" description="Helical" evidence="10">
    <location>
        <begin position="83"/>
        <end position="106"/>
    </location>
</feature>
<comment type="subcellular location">
    <subcellularLocation>
        <location evidence="1 10">Cell membrane</location>
        <topology evidence="1 10">Multi-pass membrane protein</topology>
    </subcellularLocation>
</comment>
<feature type="domain" description="Cation/H+ exchanger transmembrane" evidence="11">
    <location>
        <begin position="13"/>
        <end position="408"/>
    </location>
</feature>
<evidence type="ECO:0000256" key="9">
    <source>
        <dbReference type="ARBA" id="ARBA00023201"/>
    </source>
</evidence>
<evidence type="ECO:0000256" key="7">
    <source>
        <dbReference type="ARBA" id="ARBA00023065"/>
    </source>
</evidence>
<evidence type="ECO:0000256" key="6">
    <source>
        <dbReference type="ARBA" id="ARBA00023053"/>
    </source>
</evidence>
<keyword evidence="9 10" id="KW-0739">Sodium transport</keyword>
<keyword evidence="3 10" id="KW-1003">Cell membrane</keyword>
<sequence>MTHILIFMVAGVALVLAVELVAHRTKLPAAALLTVCGLIYATLPGTNIVLDPHVILTFILPPLLYSAALNSSLIAIGKNLRPVISLSVGLVLATALLVGFGVHLFLPAISLAAGIALGAAVSPPDPVAALAIGRRAGLPPKLITLIEGEGLLNDATALTTFTVAVAAATSGGFSVGLFGFKFLVAAVGGLAVGIVIALLIRLLRSRISDPLMVNSLSLITPFAAYLLGEEIHVSGVLAVVVAGLIIGHDTPRFSSGASRLQTSAVWRLVDFLLEGFVFILIGQQLPAVVKGLGAYSTSDIVVAVAVTLAVVLLLRPVWLLVTQFLPRRLHTRLGGTSAAESPLNGREVLVMSWSGTRGVITLAAIFSLPLLTSDGTPFPGRDLLLLCSYVVVLVTLIGQGVTFAPIVRATGLKADAAAEALERNEARTAAANAGLSRLAQMTEDEHLPSDSVDSLRTNLEHRLERYQRRADVLESARNGEIPVSPEYEAALAARRSVIDAQREELLRRRDLGHLSDASLRVLERELDLEEFTLPRRH</sequence>
<dbReference type="RefSeq" id="WP_090479545.1">
    <property type="nucleotide sequence ID" value="NZ_LT629710.1"/>
</dbReference>
<dbReference type="InterPro" id="IPR004705">
    <property type="entry name" value="Cation/H_exchanger_CPA1_bac"/>
</dbReference>
<dbReference type="NCBIfam" id="TIGR00831">
    <property type="entry name" value="a_cpa1"/>
    <property type="match status" value="1"/>
</dbReference>
<feature type="transmembrane region" description="Helical" evidence="10">
    <location>
        <begin position="182"/>
        <end position="203"/>
    </location>
</feature>
<keyword evidence="2 10" id="KW-0813">Transport</keyword>
<comment type="similarity">
    <text evidence="10">Belongs to the monovalent cation:proton antiporter 1 (CPA1) transporter (TC 2.A.36) family.</text>
</comment>
<evidence type="ECO:0000256" key="1">
    <source>
        <dbReference type="ARBA" id="ARBA00004651"/>
    </source>
</evidence>
<dbReference type="PANTHER" id="PTHR10110">
    <property type="entry name" value="SODIUM/HYDROGEN EXCHANGER"/>
    <property type="match status" value="1"/>
</dbReference>
<keyword evidence="10" id="KW-0050">Antiport</keyword>
<dbReference type="InterPro" id="IPR018422">
    <property type="entry name" value="Cation/H_exchanger_CPA1"/>
</dbReference>
<feature type="transmembrane region" description="Helical" evidence="10">
    <location>
        <begin position="300"/>
        <end position="321"/>
    </location>
</feature>
<keyword evidence="7 10" id="KW-0406">Ion transport</keyword>
<feature type="transmembrane region" description="Helical" evidence="10">
    <location>
        <begin position="268"/>
        <end position="288"/>
    </location>
</feature>
<evidence type="ECO:0000313" key="13">
    <source>
        <dbReference type="Proteomes" id="UP000198741"/>
    </source>
</evidence>
<feature type="transmembrane region" description="Helical" evidence="10">
    <location>
        <begin position="55"/>
        <end position="77"/>
    </location>
</feature>
<evidence type="ECO:0000256" key="10">
    <source>
        <dbReference type="RuleBase" id="RU366002"/>
    </source>
</evidence>
<keyword evidence="8 10" id="KW-0472">Membrane</keyword>
<dbReference type="OrthoDB" id="57886at2"/>
<comment type="function">
    <text evidence="10">Na(+)/H(+) antiporter that extrudes sodium in exchange for external protons.</text>
</comment>
<keyword evidence="13" id="KW-1185">Reference proteome</keyword>
<evidence type="ECO:0000256" key="8">
    <source>
        <dbReference type="ARBA" id="ARBA00023136"/>
    </source>
</evidence>
<dbReference type="GO" id="GO:0051453">
    <property type="term" value="P:regulation of intracellular pH"/>
    <property type="evidence" value="ECO:0007669"/>
    <property type="project" value="TreeGrafter"/>
</dbReference>
<dbReference type="GO" id="GO:0015386">
    <property type="term" value="F:potassium:proton antiporter activity"/>
    <property type="evidence" value="ECO:0007669"/>
    <property type="project" value="TreeGrafter"/>
</dbReference>
<keyword evidence="5 10" id="KW-1133">Transmembrane helix</keyword>
<gene>
    <name evidence="12" type="ORF">SAMN04515671_4018</name>
</gene>
<dbReference type="Gene3D" id="6.10.140.1330">
    <property type="match status" value="1"/>
</dbReference>